<dbReference type="EMBL" id="JAJMLW010000003">
    <property type="protein sequence ID" value="MCI2242624.1"/>
    <property type="molecule type" value="Genomic_DNA"/>
</dbReference>
<evidence type="ECO:0000313" key="2">
    <source>
        <dbReference type="Proteomes" id="UP001430755"/>
    </source>
</evidence>
<sequence>MPDCYICLPTCDNCRPKMVTCPACGKPTLIDLERCPLCREPIPDEARAAAWDAWRATHAPGE</sequence>
<dbReference type="Proteomes" id="UP001430755">
    <property type="component" value="Unassembled WGS sequence"/>
</dbReference>
<proteinExistence type="predicted"/>
<protein>
    <submittedName>
        <fullName evidence="1">Uncharacterized protein</fullName>
    </submittedName>
</protein>
<gene>
    <name evidence="1" type="ORF">LPT13_09700</name>
</gene>
<accession>A0ABS9WIC4</accession>
<name>A0ABS9WIC4_9ACTN</name>
<keyword evidence="2" id="KW-1185">Reference proteome</keyword>
<dbReference type="RefSeq" id="WP_242166069.1">
    <property type="nucleotide sequence ID" value="NZ_JAJMLW010000003.1"/>
</dbReference>
<evidence type="ECO:0000313" key="1">
    <source>
        <dbReference type="EMBL" id="MCI2242624.1"/>
    </source>
</evidence>
<organism evidence="1 2">
    <name type="scientific">Adlercreutzia faecimuris</name>
    <dbReference type="NCBI Taxonomy" id="2897341"/>
    <lineage>
        <taxon>Bacteria</taxon>
        <taxon>Bacillati</taxon>
        <taxon>Actinomycetota</taxon>
        <taxon>Coriobacteriia</taxon>
        <taxon>Eggerthellales</taxon>
        <taxon>Eggerthellaceae</taxon>
        <taxon>Adlercreutzia</taxon>
    </lineage>
</organism>
<comment type="caution">
    <text evidence="1">The sequence shown here is derived from an EMBL/GenBank/DDBJ whole genome shotgun (WGS) entry which is preliminary data.</text>
</comment>
<reference evidence="1" key="1">
    <citation type="submission" date="2021-11" db="EMBL/GenBank/DDBJ databases">
        <title>A Novel Adlercreutzia Species, isolated from a Allomyrina dichotoma larva feces.</title>
        <authorList>
            <person name="Suh M.K."/>
        </authorList>
    </citation>
    <scope>NUCLEOTIDE SEQUENCE</scope>
    <source>
        <strain evidence="1">JBNU-10</strain>
    </source>
</reference>